<keyword evidence="5 7" id="KW-0067">ATP-binding</keyword>
<organism evidence="8 9">
    <name type="scientific">Candidatus Berkelbacteria bacterium CG11_big_fil_rev_8_21_14_0_20_42_15</name>
    <dbReference type="NCBI Taxonomy" id="1974517"/>
    <lineage>
        <taxon>Bacteria</taxon>
        <taxon>Candidatus Berkelbacteria</taxon>
    </lineage>
</organism>
<evidence type="ECO:0000256" key="4">
    <source>
        <dbReference type="ARBA" id="ARBA00022777"/>
    </source>
</evidence>
<dbReference type="SUPFAM" id="SSF52540">
    <property type="entry name" value="P-loop containing nucleoside triphosphate hydrolases"/>
    <property type="match status" value="1"/>
</dbReference>
<feature type="binding site" evidence="5">
    <location>
        <position position="153"/>
    </location>
    <ligand>
        <name>Zn(2+)</name>
        <dbReference type="ChEBI" id="CHEBI:29105"/>
        <note>structural</note>
    </ligand>
</feature>
<name>A0A2H0PZT1_9BACT</name>
<comment type="caution">
    <text evidence="8">The sequence shown here is derived from an EMBL/GenBank/DDBJ whole genome shotgun (WGS) entry which is preliminary data.</text>
</comment>
<feature type="binding site" evidence="5">
    <location>
        <position position="39"/>
    </location>
    <ligand>
        <name>AMP</name>
        <dbReference type="ChEBI" id="CHEBI:456215"/>
    </ligand>
</feature>
<keyword evidence="5" id="KW-0963">Cytoplasm</keyword>
<dbReference type="PANTHER" id="PTHR23359">
    <property type="entry name" value="NUCLEOTIDE KINASE"/>
    <property type="match status" value="1"/>
</dbReference>
<dbReference type="Gene3D" id="3.40.50.300">
    <property type="entry name" value="P-loop containing nucleotide triphosphate hydrolases"/>
    <property type="match status" value="1"/>
</dbReference>
<dbReference type="EC" id="2.7.4.3" evidence="5 7"/>
<feature type="binding site" evidence="5">
    <location>
        <position position="96"/>
    </location>
    <ligand>
        <name>AMP</name>
        <dbReference type="ChEBI" id="CHEBI:456215"/>
    </ligand>
</feature>
<feature type="binding site" evidence="5">
    <location>
        <position position="160"/>
    </location>
    <ligand>
        <name>AMP</name>
        <dbReference type="ChEBI" id="CHEBI:456215"/>
    </ligand>
</feature>
<dbReference type="EMBL" id="PCXF01000002">
    <property type="protein sequence ID" value="PIR27582.1"/>
    <property type="molecule type" value="Genomic_DNA"/>
</dbReference>
<comment type="function">
    <text evidence="5">Catalyzes the reversible transfer of the terminal phosphate group between ATP and AMP. Plays an important role in cellular energy homeostasis and in adenine nucleotide metabolism.</text>
</comment>
<gene>
    <name evidence="5" type="primary">adk</name>
    <name evidence="8" type="ORF">COV40_00035</name>
</gene>
<comment type="caution">
    <text evidence="5">Lacks conserved residue(s) required for the propagation of feature annotation.</text>
</comment>
<reference evidence="8 9" key="1">
    <citation type="submission" date="2017-09" db="EMBL/GenBank/DDBJ databases">
        <title>Depth-based differentiation of microbial function through sediment-hosted aquifers and enrichment of novel symbionts in the deep terrestrial subsurface.</title>
        <authorList>
            <person name="Probst A.J."/>
            <person name="Ladd B."/>
            <person name="Jarett J.K."/>
            <person name="Geller-Mcgrath D.E."/>
            <person name="Sieber C.M."/>
            <person name="Emerson J.B."/>
            <person name="Anantharaman K."/>
            <person name="Thomas B.C."/>
            <person name="Malmstrom R."/>
            <person name="Stieglmeier M."/>
            <person name="Klingl A."/>
            <person name="Woyke T."/>
            <person name="Ryan C.M."/>
            <person name="Banfield J.F."/>
        </authorList>
    </citation>
    <scope>NUCLEOTIDE SEQUENCE [LARGE SCALE GENOMIC DNA]</scope>
    <source>
        <strain evidence="8">CG11_big_fil_rev_8_21_14_0_20_42_15</strain>
    </source>
</reference>
<dbReference type="GO" id="GO:0008270">
    <property type="term" value="F:zinc ion binding"/>
    <property type="evidence" value="ECO:0007669"/>
    <property type="project" value="UniProtKB-UniRule"/>
</dbReference>
<dbReference type="GO" id="GO:0005524">
    <property type="term" value="F:ATP binding"/>
    <property type="evidence" value="ECO:0007669"/>
    <property type="project" value="UniProtKB-UniRule"/>
</dbReference>
<dbReference type="Pfam" id="PF00406">
    <property type="entry name" value="ADK"/>
    <property type="match status" value="1"/>
</dbReference>
<dbReference type="PRINTS" id="PR00094">
    <property type="entry name" value="ADENYLTKNASE"/>
</dbReference>
<evidence type="ECO:0000256" key="7">
    <source>
        <dbReference type="RuleBase" id="RU003331"/>
    </source>
</evidence>
<dbReference type="GO" id="GO:0005737">
    <property type="term" value="C:cytoplasm"/>
    <property type="evidence" value="ECO:0007669"/>
    <property type="project" value="UniProtKB-SubCell"/>
</dbReference>
<feature type="binding site" evidence="5">
    <location>
        <position position="199"/>
    </location>
    <ligand>
        <name>ATP</name>
        <dbReference type="ChEBI" id="CHEBI:30616"/>
    </ligand>
</feature>
<evidence type="ECO:0000256" key="2">
    <source>
        <dbReference type="ARBA" id="ARBA00022727"/>
    </source>
</evidence>
<proteinExistence type="inferred from homology"/>
<keyword evidence="1 5" id="KW-0808">Transferase</keyword>
<protein>
    <recommendedName>
        <fullName evidence="5 7">Adenylate kinase</fullName>
        <shortName evidence="5">AK</shortName>
        <ecNumber evidence="5 7">2.7.4.3</ecNumber>
    </recommendedName>
    <alternativeName>
        <fullName evidence="5">ATP-AMP transphosphorylase</fullName>
    </alternativeName>
    <alternativeName>
        <fullName evidence="5">ATP:AMP phosphotransferase</fullName>
    </alternativeName>
    <alternativeName>
        <fullName evidence="5">Adenylate monophosphate kinase</fullName>
    </alternativeName>
</protein>
<evidence type="ECO:0000256" key="6">
    <source>
        <dbReference type="RuleBase" id="RU003330"/>
    </source>
</evidence>
<dbReference type="HAMAP" id="MF_00235">
    <property type="entry name" value="Adenylate_kinase_Adk"/>
    <property type="match status" value="1"/>
</dbReference>
<keyword evidence="3 5" id="KW-0547">Nucleotide-binding</keyword>
<dbReference type="GO" id="GO:0004017">
    <property type="term" value="F:AMP kinase activity"/>
    <property type="evidence" value="ECO:0007669"/>
    <property type="project" value="UniProtKB-UniRule"/>
</dbReference>
<dbReference type="InterPro" id="IPR000850">
    <property type="entry name" value="Adenylat/UMP-CMP_kin"/>
</dbReference>
<comment type="domain">
    <text evidence="5">Consists of three domains, a large central CORE domain and two small peripheral domains, NMPbind and LID, which undergo movements during catalysis. The LID domain closes over the site of phosphoryl transfer upon ATP binding. Assembling and dissambling the active center during each catalytic cycle provides an effective means to prevent ATP hydrolysis. Some bacteria have evolved a zinc-coordinating structure that stabilizes the LID domain.</text>
</comment>
<comment type="catalytic activity">
    <reaction evidence="5 7">
        <text>AMP + ATP = 2 ADP</text>
        <dbReference type="Rhea" id="RHEA:12973"/>
        <dbReference type="ChEBI" id="CHEBI:30616"/>
        <dbReference type="ChEBI" id="CHEBI:456215"/>
        <dbReference type="ChEBI" id="CHEBI:456216"/>
        <dbReference type="EC" id="2.7.4.3"/>
    </reaction>
</comment>
<feature type="binding site" evidence="5">
    <location>
        <position position="134"/>
    </location>
    <ligand>
        <name>Zn(2+)</name>
        <dbReference type="ChEBI" id="CHEBI:29105"/>
        <note>structural</note>
    </ligand>
</feature>
<comment type="pathway">
    <text evidence="5">Purine metabolism; AMP biosynthesis via salvage pathway; AMP from ADP: step 1/1.</text>
</comment>
<accession>A0A2H0PZT1</accession>
<comment type="subcellular location">
    <subcellularLocation>
        <location evidence="5 7">Cytoplasm</location>
    </subcellularLocation>
</comment>
<sequence>MKRKVIVILGFPASGKGTQAEILAKRIEAKILGIGELVRAEMKKGDQNSARVKTIKELYDRGEPQKDEVVEELIENAVFKSSGDLIFDNYPFSENQIRFFESVIKKYNFEKPIIIYIDINPESSIKRISKRLVCDSCKKIFMTGNLGDKCDRCNGHLIQRPDDTAEIMRERVEHAKPRIDLVMKHFQNDGNVYRIDGEKTIPEVAKQIEKII</sequence>
<feature type="binding site" evidence="5">
    <location>
        <position position="137"/>
    </location>
    <ligand>
        <name>Zn(2+)</name>
        <dbReference type="ChEBI" id="CHEBI:29105"/>
        <note>structural</note>
    </ligand>
</feature>
<evidence type="ECO:0000256" key="1">
    <source>
        <dbReference type="ARBA" id="ARBA00022679"/>
    </source>
</evidence>
<dbReference type="GO" id="GO:0044209">
    <property type="term" value="P:AMP salvage"/>
    <property type="evidence" value="ECO:0007669"/>
    <property type="project" value="UniProtKB-UniRule"/>
</dbReference>
<dbReference type="CDD" id="cd01428">
    <property type="entry name" value="ADK"/>
    <property type="match status" value="1"/>
</dbReference>
<evidence type="ECO:0000313" key="9">
    <source>
        <dbReference type="Proteomes" id="UP000231154"/>
    </source>
</evidence>
<keyword evidence="4 5" id="KW-0418">Kinase</keyword>
<feature type="binding site" evidence="5">
    <location>
        <begin position="13"/>
        <end position="18"/>
    </location>
    <ligand>
        <name>ATP</name>
        <dbReference type="ChEBI" id="CHEBI:30616"/>
    </ligand>
</feature>
<keyword evidence="5" id="KW-0862">Zinc</keyword>
<feature type="binding site" evidence="5">
    <location>
        <position position="131"/>
    </location>
    <ligand>
        <name>ATP</name>
        <dbReference type="ChEBI" id="CHEBI:30616"/>
    </ligand>
</feature>
<feature type="binding site" evidence="5">
    <location>
        <position position="171"/>
    </location>
    <ligand>
        <name>AMP</name>
        <dbReference type="ChEBI" id="CHEBI:456215"/>
    </ligand>
</feature>
<evidence type="ECO:0000256" key="5">
    <source>
        <dbReference type="HAMAP-Rule" id="MF_00235"/>
    </source>
</evidence>
<dbReference type="InterPro" id="IPR027417">
    <property type="entry name" value="P-loop_NTPase"/>
</dbReference>
<dbReference type="AlphaFoldDB" id="A0A2H0PZT1"/>
<comment type="subunit">
    <text evidence="5 7">Monomer.</text>
</comment>
<dbReference type="UniPathway" id="UPA00588">
    <property type="reaction ID" value="UER00649"/>
</dbReference>
<dbReference type="Proteomes" id="UP000231154">
    <property type="component" value="Unassembled WGS sequence"/>
</dbReference>
<evidence type="ECO:0000313" key="8">
    <source>
        <dbReference type="EMBL" id="PIR27582.1"/>
    </source>
</evidence>
<keyword evidence="2 5" id="KW-0545">Nucleotide biosynthesis</keyword>
<comment type="similarity">
    <text evidence="5 6">Belongs to the adenylate kinase family.</text>
</comment>
<feature type="binding site" evidence="5">
    <location>
        <position position="150"/>
    </location>
    <ligand>
        <name>Zn(2+)</name>
        <dbReference type="ChEBI" id="CHEBI:29105"/>
        <note>structural</note>
    </ligand>
</feature>
<evidence type="ECO:0000256" key="3">
    <source>
        <dbReference type="ARBA" id="ARBA00022741"/>
    </source>
</evidence>
<keyword evidence="5" id="KW-0479">Metal-binding</keyword>